<organism evidence="1 2">
    <name type="scientific">Trichoderma cornu-damae</name>
    <dbReference type="NCBI Taxonomy" id="654480"/>
    <lineage>
        <taxon>Eukaryota</taxon>
        <taxon>Fungi</taxon>
        <taxon>Dikarya</taxon>
        <taxon>Ascomycota</taxon>
        <taxon>Pezizomycotina</taxon>
        <taxon>Sordariomycetes</taxon>
        <taxon>Hypocreomycetidae</taxon>
        <taxon>Hypocreales</taxon>
        <taxon>Hypocreaceae</taxon>
        <taxon>Trichoderma</taxon>
    </lineage>
</organism>
<keyword evidence="2" id="KW-1185">Reference proteome</keyword>
<gene>
    <name evidence="1" type="ORF">Trco_008511</name>
</gene>
<dbReference type="AlphaFoldDB" id="A0A9P8QFL1"/>
<dbReference type="Proteomes" id="UP000827724">
    <property type="component" value="Unassembled WGS sequence"/>
</dbReference>
<evidence type="ECO:0000313" key="1">
    <source>
        <dbReference type="EMBL" id="KAH6603736.1"/>
    </source>
</evidence>
<sequence>MSIAFLRSNAQLSLWDVPYFPLGIIENISKVDAGKKASRNTRSSPVEAQSFKNHVLLLATVPSTYESHRQCDNFELFFKILNRELYLVLDKPVYPQLPLLPLFHADLGRIPMVSDIEQILRSKESGIK</sequence>
<evidence type="ECO:0000313" key="2">
    <source>
        <dbReference type="Proteomes" id="UP000827724"/>
    </source>
</evidence>
<dbReference type="EMBL" id="JAIWOZ010000007">
    <property type="protein sequence ID" value="KAH6603736.1"/>
    <property type="molecule type" value="Genomic_DNA"/>
</dbReference>
<name>A0A9P8QFL1_9HYPO</name>
<proteinExistence type="predicted"/>
<comment type="caution">
    <text evidence="1">The sequence shown here is derived from an EMBL/GenBank/DDBJ whole genome shotgun (WGS) entry which is preliminary data.</text>
</comment>
<reference evidence="1" key="1">
    <citation type="submission" date="2021-08" db="EMBL/GenBank/DDBJ databases">
        <title>Chromosome-Level Trichoderma cornu-damae using Hi-C Data.</title>
        <authorList>
            <person name="Kim C.S."/>
        </authorList>
    </citation>
    <scope>NUCLEOTIDE SEQUENCE</scope>
    <source>
        <strain evidence="1">KA19-0412C</strain>
    </source>
</reference>
<protein>
    <submittedName>
        <fullName evidence="1">Uncharacterized protein</fullName>
    </submittedName>
</protein>
<accession>A0A9P8QFL1</accession>